<dbReference type="InterPro" id="IPR011530">
    <property type="entry name" value="rRNA_adenine_dimethylase"/>
</dbReference>
<dbReference type="PROSITE" id="PS51689">
    <property type="entry name" value="SAM_RNA_A_N6_MT"/>
    <property type="match status" value="1"/>
</dbReference>
<dbReference type="Gene3D" id="3.40.50.150">
    <property type="entry name" value="Vaccinia Virus protein VP39"/>
    <property type="match status" value="1"/>
</dbReference>
<dbReference type="PROSITE" id="PS01131">
    <property type="entry name" value="RRNA_A_DIMETH"/>
    <property type="match status" value="1"/>
</dbReference>
<feature type="region of interest" description="Disordered" evidence="8">
    <location>
        <begin position="336"/>
        <end position="365"/>
    </location>
</feature>
<evidence type="ECO:0000256" key="5">
    <source>
        <dbReference type="ARBA" id="ARBA00022884"/>
    </source>
</evidence>
<dbReference type="PANTHER" id="PTHR11727:SF18">
    <property type="entry name" value="RRNA ADENINE N(6)-METHYLTRANSFERASE"/>
    <property type="match status" value="1"/>
</dbReference>
<feature type="binding site" evidence="6">
    <location>
        <position position="73"/>
    </location>
    <ligand>
        <name>S-adenosyl-L-methionine</name>
        <dbReference type="ChEBI" id="CHEBI:59789"/>
    </ligand>
</feature>
<proteinExistence type="inferred from homology"/>
<keyword evidence="4 6" id="KW-0949">S-adenosyl-L-methionine</keyword>
<comment type="caution">
    <text evidence="10">The sequence shown here is derived from an EMBL/GenBank/DDBJ whole genome shotgun (WGS) entry which is preliminary data.</text>
</comment>
<dbReference type="InterPro" id="IPR029063">
    <property type="entry name" value="SAM-dependent_MTases_sf"/>
</dbReference>
<feature type="binding site" evidence="6">
    <location>
        <position position="103"/>
    </location>
    <ligand>
        <name>S-adenosyl-L-methionine</name>
        <dbReference type="ChEBI" id="CHEBI:59789"/>
    </ligand>
</feature>
<dbReference type="GO" id="GO:0000179">
    <property type="term" value="F:rRNA (adenine-N6,N6-)-dimethyltransferase activity"/>
    <property type="evidence" value="ECO:0007669"/>
    <property type="project" value="UniProtKB-UniRule"/>
</dbReference>
<dbReference type="EMBL" id="BLIY01000003">
    <property type="protein sequence ID" value="GFE52915.1"/>
    <property type="molecule type" value="Genomic_DNA"/>
</dbReference>
<dbReference type="EC" id="2.1.1.-" evidence="7"/>
<dbReference type="Proteomes" id="UP001057455">
    <property type="component" value="Unassembled WGS sequence"/>
</dbReference>
<protein>
    <recommendedName>
        <fullName evidence="7">rRNA adenine N(6)-methyltransferase</fullName>
        <ecNumber evidence="7">2.1.1.-</ecNumber>
    </recommendedName>
</protein>
<feature type="domain" description="Ribosomal RNA adenine methylase transferase N-terminal" evidence="9">
    <location>
        <begin position="78"/>
        <end position="253"/>
    </location>
</feature>
<keyword evidence="1 7" id="KW-0698">rRNA processing</keyword>
<evidence type="ECO:0000313" key="11">
    <source>
        <dbReference type="Proteomes" id="UP001057455"/>
    </source>
</evidence>
<organism evidence="10 11">
    <name type="scientific">Babesia ovis</name>
    <dbReference type="NCBI Taxonomy" id="5869"/>
    <lineage>
        <taxon>Eukaryota</taxon>
        <taxon>Sar</taxon>
        <taxon>Alveolata</taxon>
        <taxon>Apicomplexa</taxon>
        <taxon>Aconoidasida</taxon>
        <taxon>Piroplasmida</taxon>
        <taxon>Babesiidae</taxon>
        <taxon>Babesia</taxon>
    </lineage>
</organism>
<dbReference type="InterPro" id="IPR023165">
    <property type="entry name" value="rRNA_Ade_diMease-like_C"/>
</dbReference>
<evidence type="ECO:0000256" key="4">
    <source>
        <dbReference type="ARBA" id="ARBA00022691"/>
    </source>
</evidence>
<evidence type="ECO:0000259" key="9">
    <source>
        <dbReference type="SMART" id="SM00650"/>
    </source>
</evidence>
<keyword evidence="3 6" id="KW-0808">Transferase</keyword>
<evidence type="ECO:0000313" key="10">
    <source>
        <dbReference type="EMBL" id="GFE52915.1"/>
    </source>
</evidence>
<dbReference type="PANTHER" id="PTHR11727">
    <property type="entry name" value="DIMETHYLADENOSINE TRANSFERASE"/>
    <property type="match status" value="1"/>
</dbReference>
<dbReference type="SMART" id="SM00650">
    <property type="entry name" value="rADc"/>
    <property type="match status" value="1"/>
</dbReference>
<dbReference type="AlphaFoldDB" id="A0A9W5T7Y7"/>
<dbReference type="NCBIfam" id="TIGR00755">
    <property type="entry name" value="ksgA"/>
    <property type="match status" value="1"/>
</dbReference>
<evidence type="ECO:0000256" key="6">
    <source>
        <dbReference type="PROSITE-ProRule" id="PRU01026"/>
    </source>
</evidence>
<keyword evidence="2 6" id="KW-0489">Methyltransferase</keyword>
<sequence>MDATENVQDSIDKTPLRSLKDTSKIEIMPLKQVTKEKTLKKKWKKQVEQEESDVPRLPAGEFRPKQSLGQNFISDVNIMKRLCNVFDEEEGGHGDGRQVIEVGAGIGSLTHILFKKYPKMSAIEIDARAISQLSRNIPHLDVIHDDVLQVDYEAVSKAKDTKLWIIGNLPFYITSQILFCLVDYKNFIDTAVVTAQWEVAQRIVAQPEEYEYSILSVVLQLYARPKLLFKIPNYAFYPVPKVDSGVIRLDFKNKPNPPCAPLVLKRILRDSFNQRRKMFKTSLRNCLDQLEIARLPPELEDARPQQLTPQGFVALAQWIQKHGNFKANRASYGLHDNKRMSSPLGPEALEPSPKRVWRQEKHGEY</sequence>
<dbReference type="InterPro" id="IPR020598">
    <property type="entry name" value="rRNA_Ade_methylase_Trfase_N"/>
</dbReference>
<dbReference type="GO" id="GO:0003723">
    <property type="term" value="F:RNA binding"/>
    <property type="evidence" value="ECO:0007669"/>
    <property type="project" value="UniProtKB-UniRule"/>
</dbReference>
<evidence type="ECO:0000256" key="1">
    <source>
        <dbReference type="ARBA" id="ARBA00022552"/>
    </source>
</evidence>
<accession>A0A9W5T7Y7</accession>
<name>A0A9W5T7Y7_BABOV</name>
<feature type="region of interest" description="Disordered" evidence="8">
    <location>
        <begin position="41"/>
        <end position="61"/>
    </location>
</feature>
<dbReference type="InterPro" id="IPR020596">
    <property type="entry name" value="rRNA_Ade_Mease_Trfase_CS"/>
</dbReference>
<dbReference type="Gene3D" id="1.10.8.100">
    <property type="entry name" value="Ribosomal RNA adenine dimethylase-like, domain 2"/>
    <property type="match status" value="1"/>
</dbReference>
<gene>
    <name evidence="10" type="ORF">BaOVIS_003190</name>
</gene>
<dbReference type="SUPFAM" id="SSF53335">
    <property type="entry name" value="S-adenosyl-L-methionine-dependent methyltransferases"/>
    <property type="match status" value="1"/>
</dbReference>
<dbReference type="HAMAP" id="MF_00607">
    <property type="entry name" value="16SrRNA_methyltr_A"/>
    <property type="match status" value="1"/>
</dbReference>
<evidence type="ECO:0000256" key="2">
    <source>
        <dbReference type="ARBA" id="ARBA00022603"/>
    </source>
</evidence>
<dbReference type="Pfam" id="PF00398">
    <property type="entry name" value="RrnaAD"/>
    <property type="match status" value="1"/>
</dbReference>
<dbReference type="InterPro" id="IPR001737">
    <property type="entry name" value="KsgA/Erm"/>
</dbReference>
<feature type="binding site" evidence="6">
    <location>
        <position position="124"/>
    </location>
    <ligand>
        <name>S-adenosyl-L-methionine</name>
        <dbReference type="ChEBI" id="CHEBI:59789"/>
    </ligand>
</feature>
<feature type="binding site" evidence="6">
    <location>
        <position position="146"/>
    </location>
    <ligand>
        <name>S-adenosyl-L-methionine</name>
        <dbReference type="ChEBI" id="CHEBI:59789"/>
    </ligand>
</feature>
<evidence type="ECO:0000256" key="8">
    <source>
        <dbReference type="SAM" id="MobiDB-lite"/>
    </source>
</evidence>
<keyword evidence="11" id="KW-1185">Reference proteome</keyword>
<dbReference type="OrthoDB" id="74991at2759"/>
<feature type="binding site" evidence="6">
    <location>
        <position position="71"/>
    </location>
    <ligand>
        <name>S-adenosyl-L-methionine</name>
        <dbReference type="ChEBI" id="CHEBI:59789"/>
    </ligand>
</feature>
<reference evidence="10" key="1">
    <citation type="submission" date="2019-12" db="EMBL/GenBank/DDBJ databases">
        <title>Genome sequence of Babesia ovis.</title>
        <authorList>
            <person name="Yamagishi J."/>
            <person name="Sevinc F."/>
            <person name="Xuan X."/>
        </authorList>
    </citation>
    <scope>NUCLEOTIDE SEQUENCE</scope>
    <source>
        <strain evidence="10">Selcuk</strain>
    </source>
</reference>
<keyword evidence="5 6" id="KW-0694">RNA-binding</keyword>
<evidence type="ECO:0000256" key="3">
    <source>
        <dbReference type="ARBA" id="ARBA00022679"/>
    </source>
</evidence>
<feature type="binding site" evidence="6">
    <location>
        <position position="168"/>
    </location>
    <ligand>
        <name>S-adenosyl-L-methionine</name>
        <dbReference type="ChEBI" id="CHEBI:59789"/>
    </ligand>
</feature>
<evidence type="ECO:0000256" key="7">
    <source>
        <dbReference type="RuleBase" id="RU362106"/>
    </source>
</evidence>
<comment type="similarity">
    <text evidence="6 7">Belongs to the class I-like SAM-binding methyltransferase superfamily. rRNA adenine N(6)-methyltransferase family.</text>
</comment>